<evidence type="ECO:0000313" key="3">
    <source>
        <dbReference type="EMBL" id="CUG90830.1"/>
    </source>
</evidence>
<feature type="compositionally biased region" description="Polar residues" evidence="1">
    <location>
        <begin position="270"/>
        <end position="287"/>
    </location>
</feature>
<feature type="transmembrane region" description="Helical" evidence="2">
    <location>
        <begin position="38"/>
        <end position="64"/>
    </location>
</feature>
<dbReference type="Proteomes" id="UP000051952">
    <property type="component" value="Unassembled WGS sequence"/>
</dbReference>
<keyword evidence="2" id="KW-0812">Transmembrane</keyword>
<keyword evidence="4" id="KW-1185">Reference proteome</keyword>
<proteinExistence type="predicted"/>
<accession>A0A0S4JNY2</accession>
<reference evidence="4" key="1">
    <citation type="submission" date="2015-09" db="EMBL/GenBank/DDBJ databases">
        <authorList>
            <consortium name="Pathogen Informatics"/>
        </authorList>
    </citation>
    <scope>NUCLEOTIDE SEQUENCE [LARGE SCALE GENOMIC DNA]</scope>
    <source>
        <strain evidence="4">Lake Konstanz</strain>
    </source>
</reference>
<organism evidence="3 4">
    <name type="scientific">Bodo saltans</name>
    <name type="common">Flagellated protozoan</name>
    <dbReference type="NCBI Taxonomy" id="75058"/>
    <lineage>
        <taxon>Eukaryota</taxon>
        <taxon>Discoba</taxon>
        <taxon>Euglenozoa</taxon>
        <taxon>Kinetoplastea</taxon>
        <taxon>Metakinetoplastina</taxon>
        <taxon>Eubodonida</taxon>
        <taxon>Bodonidae</taxon>
        <taxon>Bodo</taxon>
    </lineage>
</organism>
<dbReference type="InterPro" id="IPR007657">
    <property type="entry name" value="Glycosyltransferase_61"/>
</dbReference>
<name>A0A0S4JNY2_BODSA</name>
<keyword evidence="2" id="KW-0472">Membrane</keyword>
<dbReference type="PANTHER" id="PTHR20961">
    <property type="entry name" value="GLYCOSYLTRANSFERASE"/>
    <property type="match status" value="1"/>
</dbReference>
<evidence type="ECO:0000256" key="2">
    <source>
        <dbReference type="SAM" id="Phobius"/>
    </source>
</evidence>
<sequence>MKGVRLQGRSLAWSAVPRRAANLQGDARATDANRHSRAVLALLALLGVLCCLVLVFGVLGPMALGSAPLLVVPITFTESQVSQSLEMHAPSLMFRALSSIVKEFRTSTSMPAERNVKGLQSQPAGAICVIYPREGSTLSLFSADVMLLQKRNSTSPLVILGGCNATKMPANDRHIHCFWHVRRGYIPVAPLEDILSLVDGRTQVAWHNTTVWLAASVPNLFDVWNDILLPLGAATGALVRPGDVLRVIAISEDTKRQQQCFRNASRPKTGHNNCTSPNDQRPSINSKPSISRVLQNTLSYWLHGVAEDAELITGNTVTIPYLTQDLTSPTAVAEQPISSNHTVVHCFRSSQWLNASAVQSASKGHRIVSGDVLRQQISAATKERLAAHWGLTPYQRPIQSAADASFVIRGGSWKEMIASWILPSMAVPSDHALRQGVWQHASSSTSWGGRLGGCTPRLLLILRNKTRRVADGERIALAARTAGFDTAILVAENATALAQAHAARHADVLVAVHGQGLTWMVMMDGVSIPRCRFVLELRHYGRKLKGVHNVYELLAADQHLRYLGIPPDDVSFDADLLPSWRVSRAKLRLARRTFPQTLPEFNAQILHYDLDNMLRVLQHVYRQVAECVCLRLPPPLMAAAWENEYSGIVH</sequence>
<evidence type="ECO:0000256" key="1">
    <source>
        <dbReference type="SAM" id="MobiDB-lite"/>
    </source>
</evidence>
<protein>
    <submittedName>
        <fullName evidence="3">Membrane-associated protein, putative</fullName>
    </submittedName>
</protein>
<feature type="region of interest" description="Disordered" evidence="1">
    <location>
        <begin position="264"/>
        <end position="287"/>
    </location>
</feature>
<dbReference type="VEuPathDB" id="TriTrypDB:BSAL_02220"/>
<dbReference type="OrthoDB" id="529273at2759"/>
<evidence type="ECO:0000313" key="4">
    <source>
        <dbReference type="Proteomes" id="UP000051952"/>
    </source>
</evidence>
<dbReference type="PANTHER" id="PTHR20961:SF38">
    <property type="entry name" value="PROTEIN O-LINKED-MANNOSE BETA-1,4-N-ACETYLGLUCOSAMINYLTRANSFERASE 2"/>
    <property type="match status" value="1"/>
</dbReference>
<dbReference type="AlphaFoldDB" id="A0A0S4JNY2"/>
<keyword evidence="2" id="KW-1133">Transmembrane helix</keyword>
<dbReference type="GO" id="GO:0016757">
    <property type="term" value="F:glycosyltransferase activity"/>
    <property type="evidence" value="ECO:0007669"/>
    <property type="project" value="InterPro"/>
</dbReference>
<dbReference type="EMBL" id="CYKH01001867">
    <property type="protein sequence ID" value="CUG90830.1"/>
    <property type="molecule type" value="Genomic_DNA"/>
</dbReference>
<gene>
    <name evidence="3" type="ORF">BSAL_02220</name>
</gene>